<name>A0ABZ3CAH1_9ACTN</name>
<evidence type="ECO:0000313" key="7">
    <source>
        <dbReference type="Proteomes" id="UP001434337"/>
    </source>
</evidence>
<evidence type="ECO:0000259" key="5">
    <source>
        <dbReference type="SMART" id="SM00062"/>
    </source>
</evidence>
<dbReference type="Proteomes" id="UP001434337">
    <property type="component" value="Chromosome"/>
</dbReference>
<dbReference type="SMART" id="SM00062">
    <property type="entry name" value="PBPb"/>
    <property type="match status" value="1"/>
</dbReference>
<dbReference type="RefSeq" id="WP_342373304.1">
    <property type="nucleotide sequence ID" value="NZ_CP115965.1"/>
</dbReference>
<reference evidence="6 7" key="1">
    <citation type="journal article" date="2023" name="Environ Microbiome">
        <title>A coral-associated actinobacterium mitigates coral bleaching under heat stress.</title>
        <authorList>
            <person name="Li J."/>
            <person name="Zou Y."/>
            <person name="Li Q."/>
            <person name="Zhang J."/>
            <person name="Bourne D.G."/>
            <person name="Lyu Y."/>
            <person name="Liu C."/>
            <person name="Zhang S."/>
        </authorList>
    </citation>
    <scope>NUCLEOTIDE SEQUENCE [LARGE SCALE GENOMIC DNA]</scope>
    <source>
        <strain evidence="6 7">SCSIO 13291</strain>
    </source>
</reference>
<dbReference type="InterPro" id="IPR001638">
    <property type="entry name" value="Solute-binding_3/MltF_N"/>
</dbReference>
<organism evidence="6 7">
    <name type="scientific">Propioniciclava soli</name>
    <dbReference type="NCBI Taxonomy" id="2775081"/>
    <lineage>
        <taxon>Bacteria</taxon>
        <taxon>Bacillati</taxon>
        <taxon>Actinomycetota</taxon>
        <taxon>Actinomycetes</taxon>
        <taxon>Propionibacteriales</taxon>
        <taxon>Propionibacteriaceae</taxon>
        <taxon>Propioniciclava</taxon>
    </lineage>
</organism>
<evidence type="ECO:0000313" key="6">
    <source>
        <dbReference type="EMBL" id="WZW99775.1"/>
    </source>
</evidence>
<evidence type="ECO:0000256" key="3">
    <source>
        <dbReference type="ARBA" id="ARBA00022729"/>
    </source>
</evidence>
<keyword evidence="3 4" id="KW-0732">Signal</keyword>
<gene>
    <name evidence="6" type="ORF">PCC79_06160</name>
</gene>
<dbReference type="Gene3D" id="3.40.190.10">
    <property type="entry name" value="Periplasmic binding protein-like II"/>
    <property type="match status" value="2"/>
</dbReference>
<dbReference type="EMBL" id="CP115965">
    <property type="protein sequence ID" value="WZW99775.1"/>
    <property type="molecule type" value="Genomic_DNA"/>
</dbReference>
<sequence>MKRTANRIAGLVAGLALALAGCTGQAAPSASDSAGTAEGTETTTVRVAHVPSTLFSPLYIAQAKGYFAENGVEVQLEAVQSGQDAIPLLASGRLDALTAGFSAGMFNARSEGLEFQVVGSMGRQTGDPEDSPTSLIAAQASYDDGSVTSVADLAGKRIAAAGGPGATGGFLVASILEEAGLELTDVEIVNVSTPDMPNALATGAVDAALISAPLSERVVGDGAGTVIGVPAAGVSSTGVLYGPEFAATPAAQQFFDALVQGAADLQGEGATDEENLQILAEATSQDIEVLRTAPKYTFDPGLAPYPETIDQMERIWMAGGQITHTTPLGADAFVNDEFSANAGS</sequence>
<comment type="subcellular location">
    <subcellularLocation>
        <location evidence="1">Periplasm</location>
    </subcellularLocation>
</comment>
<comment type="similarity">
    <text evidence="2">Belongs to the bacterial solute-binding protein SsuA/TauA family.</text>
</comment>
<dbReference type="SUPFAM" id="SSF53850">
    <property type="entry name" value="Periplasmic binding protein-like II"/>
    <property type="match status" value="1"/>
</dbReference>
<evidence type="ECO:0000256" key="1">
    <source>
        <dbReference type="ARBA" id="ARBA00004418"/>
    </source>
</evidence>
<protein>
    <submittedName>
        <fullName evidence="6">ABC transporter substrate-binding protein</fullName>
    </submittedName>
</protein>
<evidence type="ECO:0000256" key="4">
    <source>
        <dbReference type="SAM" id="SignalP"/>
    </source>
</evidence>
<dbReference type="PANTHER" id="PTHR30024">
    <property type="entry name" value="ALIPHATIC SULFONATES-BINDING PROTEIN-RELATED"/>
    <property type="match status" value="1"/>
</dbReference>
<accession>A0ABZ3CAH1</accession>
<dbReference type="Pfam" id="PF09084">
    <property type="entry name" value="NMT1"/>
    <property type="match status" value="1"/>
</dbReference>
<keyword evidence="7" id="KW-1185">Reference proteome</keyword>
<evidence type="ECO:0000256" key="2">
    <source>
        <dbReference type="ARBA" id="ARBA00010742"/>
    </source>
</evidence>
<feature type="chain" id="PRO_5045073983" evidence="4">
    <location>
        <begin position="27"/>
        <end position="344"/>
    </location>
</feature>
<feature type="domain" description="Solute-binding protein family 3/N-terminal" evidence="5">
    <location>
        <begin position="44"/>
        <end position="282"/>
    </location>
</feature>
<feature type="signal peptide" evidence="4">
    <location>
        <begin position="1"/>
        <end position="26"/>
    </location>
</feature>
<dbReference type="InterPro" id="IPR015168">
    <property type="entry name" value="SsuA/THI5"/>
</dbReference>
<dbReference type="PROSITE" id="PS51257">
    <property type="entry name" value="PROKAR_LIPOPROTEIN"/>
    <property type="match status" value="1"/>
</dbReference>
<dbReference type="PANTHER" id="PTHR30024:SF47">
    <property type="entry name" value="TAURINE-BINDING PERIPLASMIC PROTEIN"/>
    <property type="match status" value="1"/>
</dbReference>
<proteinExistence type="inferred from homology"/>